<accession>A0ABU9XHN3</accession>
<evidence type="ECO:0000259" key="12">
    <source>
        <dbReference type="Pfam" id="PF07730"/>
    </source>
</evidence>
<evidence type="ECO:0000256" key="8">
    <source>
        <dbReference type="ARBA" id="ARBA00023012"/>
    </source>
</evidence>
<dbReference type="InterPro" id="IPR011712">
    <property type="entry name" value="Sig_transdc_His_kin_sub3_dim/P"/>
</dbReference>
<gene>
    <name evidence="13" type="ORF">ABC228_11410</name>
</gene>
<evidence type="ECO:0000256" key="1">
    <source>
        <dbReference type="ARBA" id="ARBA00000085"/>
    </source>
</evidence>
<evidence type="ECO:0000256" key="5">
    <source>
        <dbReference type="ARBA" id="ARBA00022741"/>
    </source>
</evidence>
<evidence type="ECO:0000256" key="10">
    <source>
        <dbReference type="SAM" id="Phobius"/>
    </source>
</evidence>
<evidence type="ECO:0000256" key="7">
    <source>
        <dbReference type="ARBA" id="ARBA00022840"/>
    </source>
</evidence>
<evidence type="ECO:0000256" key="3">
    <source>
        <dbReference type="ARBA" id="ARBA00022553"/>
    </source>
</evidence>
<evidence type="ECO:0000313" key="13">
    <source>
        <dbReference type="EMBL" id="MEN2767799.1"/>
    </source>
</evidence>
<comment type="catalytic activity">
    <reaction evidence="1">
        <text>ATP + protein L-histidine = ADP + protein N-phospho-L-histidine.</text>
        <dbReference type="EC" id="2.7.13.3"/>
    </reaction>
</comment>
<dbReference type="EC" id="2.7.13.3" evidence="2"/>
<comment type="caution">
    <text evidence="13">The sequence shown here is derived from an EMBL/GenBank/DDBJ whole genome shotgun (WGS) entry which is preliminary data.</text>
</comment>
<dbReference type="CDD" id="cd16917">
    <property type="entry name" value="HATPase_UhpB-NarQ-NarX-like"/>
    <property type="match status" value="1"/>
</dbReference>
<dbReference type="SUPFAM" id="SSF55874">
    <property type="entry name" value="ATPase domain of HSP90 chaperone/DNA topoisomerase II/histidine kinase"/>
    <property type="match status" value="1"/>
</dbReference>
<keyword evidence="10" id="KW-0812">Transmembrane</keyword>
<dbReference type="PANTHER" id="PTHR24421">
    <property type="entry name" value="NITRATE/NITRITE SENSOR PROTEIN NARX-RELATED"/>
    <property type="match status" value="1"/>
</dbReference>
<dbReference type="RefSeq" id="WP_345825266.1">
    <property type="nucleotide sequence ID" value="NZ_JBDIML010000003.1"/>
</dbReference>
<feature type="transmembrane region" description="Helical" evidence="10">
    <location>
        <begin position="5"/>
        <end position="20"/>
    </location>
</feature>
<organism evidence="13 14">
    <name type="scientific">Ornithinibacillus xuwenensis</name>
    <dbReference type="NCBI Taxonomy" id="3144668"/>
    <lineage>
        <taxon>Bacteria</taxon>
        <taxon>Bacillati</taxon>
        <taxon>Bacillota</taxon>
        <taxon>Bacilli</taxon>
        <taxon>Bacillales</taxon>
        <taxon>Bacillaceae</taxon>
        <taxon>Ornithinibacillus</taxon>
    </lineage>
</organism>
<keyword evidence="3" id="KW-0597">Phosphoprotein</keyword>
<feature type="transmembrane region" description="Helical" evidence="10">
    <location>
        <begin position="72"/>
        <end position="89"/>
    </location>
</feature>
<feature type="domain" description="Histidine kinase/HSP90-like ATPase" evidence="11">
    <location>
        <begin position="273"/>
        <end position="347"/>
    </location>
</feature>
<dbReference type="Gene3D" id="1.20.5.1930">
    <property type="match status" value="1"/>
</dbReference>
<evidence type="ECO:0000256" key="4">
    <source>
        <dbReference type="ARBA" id="ARBA00022679"/>
    </source>
</evidence>
<feature type="transmembrane region" description="Helical" evidence="10">
    <location>
        <begin position="26"/>
        <end position="43"/>
    </location>
</feature>
<evidence type="ECO:0000313" key="14">
    <source>
        <dbReference type="Proteomes" id="UP001444625"/>
    </source>
</evidence>
<keyword evidence="6 13" id="KW-0418">Kinase</keyword>
<dbReference type="GO" id="GO:0016301">
    <property type="term" value="F:kinase activity"/>
    <property type="evidence" value="ECO:0007669"/>
    <property type="project" value="UniProtKB-KW"/>
</dbReference>
<dbReference type="PANTHER" id="PTHR24421:SF10">
    <property type="entry name" value="NITRATE_NITRITE SENSOR PROTEIN NARQ"/>
    <property type="match status" value="1"/>
</dbReference>
<keyword evidence="10" id="KW-1133">Transmembrane helix</keyword>
<dbReference type="Pfam" id="PF07730">
    <property type="entry name" value="HisKA_3"/>
    <property type="match status" value="1"/>
</dbReference>
<evidence type="ECO:0000256" key="9">
    <source>
        <dbReference type="SAM" id="Coils"/>
    </source>
</evidence>
<keyword evidence="10" id="KW-0472">Membrane</keyword>
<evidence type="ECO:0000256" key="2">
    <source>
        <dbReference type="ARBA" id="ARBA00012438"/>
    </source>
</evidence>
<dbReference type="Gene3D" id="3.30.565.10">
    <property type="entry name" value="Histidine kinase-like ATPase, C-terminal domain"/>
    <property type="match status" value="1"/>
</dbReference>
<dbReference type="Pfam" id="PF02518">
    <property type="entry name" value="HATPase_c"/>
    <property type="match status" value="1"/>
</dbReference>
<keyword evidence="5" id="KW-0547">Nucleotide-binding</keyword>
<evidence type="ECO:0000256" key="6">
    <source>
        <dbReference type="ARBA" id="ARBA00022777"/>
    </source>
</evidence>
<protein>
    <recommendedName>
        <fullName evidence="2">histidine kinase</fullName>
        <ecNumber evidence="2">2.7.13.3</ecNumber>
    </recommendedName>
</protein>
<dbReference type="EMBL" id="JBDIML010000003">
    <property type="protein sequence ID" value="MEN2767799.1"/>
    <property type="molecule type" value="Genomic_DNA"/>
</dbReference>
<reference evidence="13 14" key="1">
    <citation type="submission" date="2024-05" db="EMBL/GenBank/DDBJ databases">
        <authorList>
            <person name="Haq I."/>
            <person name="Ullah Z."/>
            <person name="Ahmad R."/>
            <person name="Li M."/>
            <person name="Tong Y."/>
        </authorList>
    </citation>
    <scope>NUCLEOTIDE SEQUENCE [LARGE SCALE GENOMIC DNA]</scope>
    <source>
        <strain evidence="13 14">16A2E</strain>
    </source>
</reference>
<evidence type="ECO:0000259" key="11">
    <source>
        <dbReference type="Pfam" id="PF02518"/>
    </source>
</evidence>
<feature type="coiled-coil region" evidence="9">
    <location>
        <begin position="140"/>
        <end position="167"/>
    </location>
</feature>
<feature type="domain" description="Signal transduction histidine kinase subgroup 3 dimerisation and phosphoacceptor" evidence="12">
    <location>
        <begin position="172"/>
        <end position="230"/>
    </location>
</feature>
<keyword evidence="9" id="KW-0175">Coiled coil</keyword>
<dbReference type="InterPro" id="IPR050482">
    <property type="entry name" value="Sensor_HK_TwoCompSys"/>
</dbReference>
<dbReference type="InterPro" id="IPR003594">
    <property type="entry name" value="HATPase_dom"/>
</dbReference>
<keyword evidence="7" id="KW-0067">ATP-binding</keyword>
<dbReference type="InterPro" id="IPR036890">
    <property type="entry name" value="HATPase_C_sf"/>
</dbReference>
<keyword evidence="8" id="KW-0902">Two-component regulatory system</keyword>
<feature type="transmembrane region" description="Helical" evidence="10">
    <location>
        <begin position="119"/>
        <end position="137"/>
    </location>
</feature>
<name>A0ABU9XHN3_9BACI</name>
<feature type="transmembrane region" description="Helical" evidence="10">
    <location>
        <begin position="96"/>
        <end position="113"/>
    </location>
</feature>
<dbReference type="Proteomes" id="UP001444625">
    <property type="component" value="Unassembled WGS sequence"/>
</dbReference>
<proteinExistence type="predicted"/>
<sequence length="359" mass="41875">MFYFWLRFGMFIILWTYMIVNYSNNFGISILCFAIAMVFFFFLSLRQVPTFIYIFLSLTIVFHGVYFVEENWFTIILLLFSSIISSLRLHSNWLKVYVLFNLLLSIFISMLQNNHVIELTIMAVFFYFLIMAMHQNYASFKEQQSLYDQLRGEYRKLKRINLLAEQDARLEERNRIARDIHDSVGHRLTALIMKLEMLAIQTKNDGYRELKEMAEESLGETRQAVKALQAEESEGIATVVNLIRKLEAESHIVVQFTMKQGVLSVPLSNQNSVVLYRVIQEALTNAMRHAYSREVHVVLSKSAIGDVAFEISNAIYDRKSFKFGFGLSNMKKRLEEISGRLEVYQTEKKFFVTGIVPAQ</sequence>
<feature type="transmembrane region" description="Helical" evidence="10">
    <location>
        <begin position="50"/>
        <end position="66"/>
    </location>
</feature>
<keyword evidence="14" id="KW-1185">Reference proteome</keyword>
<keyword evidence="4" id="KW-0808">Transferase</keyword>